<comment type="cofactor">
    <cofactor evidence="1">
        <name>Zn(2+)</name>
        <dbReference type="ChEBI" id="CHEBI:29105"/>
    </cofactor>
</comment>
<evidence type="ECO:0000313" key="8">
    <source>
        <dbReference type="EMBL" id="KRU13572.1"/>
    </source>
</evidence>
<dbReference type="Gene3D" id="2.30.40.10">
    <property type="entry name" value="Urease, subunit C, domain 1"/>
    <property type="match status" value="1"/>
</dbReference>
<dbReference type="InterPro" id="IPR011778">
    <property type="entry name" value="Hydantoinase/dihydroPyrase"/>
</dbReference>
<dbReference type="PANTHER" id="PTHR11647">
    <property type="entry name" value="HYDRANTOINASE/DIHYDROPYRIMIDINASE FAMILY MEMBER"/>
    <property type="match status" value="1"/>
</dbReference>
<dbReference type="EMBL" id="CP009268">
    <property type="protein sequence ID" value="AJA50416.1"/>
    <property type="molecule type" value="Genomic_DNA"/>
</dbReference>
<dbReference type="eggNOG" id="COG0044">
    <property type="taxonomic scope" value="Bacteria"/>
</dbReference>
<keyword evidence="4 7" id="KW-0378">Hydrolase</keyword>
<feature type="modified residue" description="N6-carboxylysine" evidence="5">
    <location>
        <position position="151"/>
    </location>
</feature>
<evidence type="ECO:0000259" key="6">
    <source>
        <dbReference type="Pfam" id="PF01979"/>
    </source>
</evidence>
<evidence type="ECO:0000256" key="2">
    <source>
        <dbReference type="ARBA" id="ARBA00008829"/>
    </source>
</evidence>
<dbReference type="Gene3D" id="3.20.20.140">
    <property type="entry name" value="Metal-dependent hydrolases"/>
    <property type="match status" value="1"/>
</dbReference>
<reference evidence="8" key="2">
    <citation type="submission" date="2015-10" db="EMBL/GenBank/DDBJ databases">
        <title>Improved Draft Genome Sequence of Clostridium pasteurianum Strain ATCC 6013 (DSM 525) Using a Hybrid Next-Generation Sequencing Approach.</title>
        <authorList>
            <person name="Pyne M.E."/>
            <person name="Utturkar S.M."/>
            <person name="Brown S.D."/>
            <person name="Moo-Young M."/>
            <person name="Chung D.A."/>
            <person name="Chou P.C."/>
        </authorList>
    </citation>
    <scope>NUCLEOTIDE SEQUENCE</scope>
    <source>
        <strain evidence="8">ATCC 6013</strain>
    </source>
</reference>
<dbReference type="InterPro" id="IPR011059">
    <property type="entry name" value="Metal-dep_hydrolase_composite"/>
</dbReference>
<dbReference type="PATRIC" id="fig|1262449.3.peg.219"/>
<dbReference type="Proteomes" id="UP000030905">
    <property type="component" value="Chromosome"/>
</dbReference>
<gene>
    <name evidence="7" type="primary">hyuA</name>
    <name evidence="7" type="ORF">CLPA_c03280</name>
    <name evidence="8" type="ORF">CP6013_02820</name>
</gene>
<dbReference type="SUPFAM" id="SSF51338">
    <property type="entry name" value="Composite domain of metallo-dependent hydrolases"/>
    <property type="match status" value="1"/>
</dbReference>
<dbReference type="EC" id="3.5.2.-" evidence="7"/>
<evidence type="ECO:0000313" key="9">
    <source>
        <dbReference type="Proteomes" id="UP000028042"/>
    </source>
</evidence>
<dbReference type="InterPro" id="IPR006680">
    <property type="entry name" value="Amidohydro-rel"/>
</dbReference>
<comment type="PTM">
    <text evidence="5">Carbamylation allows a single lysine to coordinate two divalent metal cations.</text>
</comment>
<evidence type="ECO:0000256" key="4">
    <source>
        <dbReference type="ARBA" id="ARBA00022801"/>
    </source>
</evidence>
<dbReference type="GeneID" id="93072572"/>
<dbReference type="NCBIfam" id="TIGR02033">
    <property type="entry name" value="D-hydantoinase"/>
    <property type="match status" value="1"/>
</dbReference>
<protein>
    <submittedName>
        <fullName evidence="7">D-phenylhydantoinase</fullName>
        <ecNumber evidence="7">3.5.2.-</ecNumber>
    </submittedName>
    <submittedName>
        <fullName evidence="8">Dihydropyrimidinase</fullName>
        <ecNumber evidence="8">3.5.2.2</ecNumber>
    </submittedName>
</protein>
<keyword evidence="10" id="KW-1185">Reference proteome</keyword>
<dbReference type="GO" id="GO:0005829">
    <property type="term" value="C:cytosol"/>
    <property type="evidence" value="ECO:0007669"/>
    <property type="project" value="TreeGrafter"/>
</dbReference>
<dbReference type="PANTHER" id="PTHR11647:SF1">
    <property type="entry name" value="COLLAPSIN RESPONSE MEDIATOR PROTEIN"/>
    <property type="match status" value="1"/>
</dbReference>
<dbReference type="Proteomes" id="UP000028042">
    <property type="component" value="Unassembled WGS sequence"/>
</dbReference>
<comment type="similarity">
    <text evidence="2">Belongs to the metallo-dependent hydrolases superfamily. Hydantoinase/dihydropyrimidinase family.</text>
</comment>
<dbReference type="Pfam" id="PF01979">
    <property type="entry name" value="Amidohydro_1"/>
    <property type="match status" value="1"/>
</dbReference>
<sequence>MDTLIKNGTIVTEGKEFLGDIYIRDGIIVEIGENIDKTADEIIDARGKFVLPGGVDAHTHLNIHMGDIVAKDDFYTGTVAAACGGTTSIIDHMGFGPKGCNLHHQLKVYHKYAAGNAVIDYGFHGVIQQVDDSIINEIESMVRDEGISSFKIYLTYDNKVSDEEALKVLIKLKELGAVTTVHCENDGVINYFRNLFVREGKTDPIYHALSRPEESESEAVNRMISLADVAGDAPLYIVHVSCEKSMEHIVKAQRQDKNVMAETCPQYLFLDETMYREKNLQGLKYIMSPPLRKKENQDLLWKDISNNNIQVVATDHCPFDFKGDKQRGKDDFTKCPNGGPGIETRIPLLFSEGVMKGRIDIKKFVTIVSTNPAKIFGLYPKKGTIGVGSDADIIIIDPEKEVTLSKAMLHENVDYTPYEGIKLKGYPVLTMVRGKVVARDNVFVGEKGYGEYLSRKSNIL</sequence>
<dbReference type="KEGG" id="cpae:CPAST_c03280"/>
<feature type="domain" description="Amidohydrolase-related" evidence="6">
    <location>
        <begin position="49"/>
        <end position="437"/>
    </location>
</feature>
<organism evidence="7 10">
    <name type="scientific">Clostridium pasteurianum DSM 525 = ATCC 6013</name>
    <dbReference type="NCBI Taxonomy" id="1262449"/>
    <lineage>
        <taxon>Bacteria</taxon>
        <taxon>Bacillati</taxon>
        <taxon>Bacillota</taxon>
        <taxon>Clostridia</taxon>
        <taxon>Eubacteriales</taxon>
        <taxon>Clostridiaceae</taxon>
        <taxon>Clostridium</taxon>
    </lineage>
</organism>
<dbReference type="KEGG" id="cpat:CLPA_c03280"/>
<dbReference type="EC" id="3.5.2.2" evidence="8"/>
<proteinExistence type="inferred from homology"/>
<name>A0A0H3J3E5_CLOPA</name>
<evidence type="ECO:0000313" key="7">
    <source>
        <dbReference type="EMBL" id="AJA50416.1"/>
    </source>
</evidence>
<evidence type="ECO:0000256" key="3">
    <source>
        <dbReference type="ARBA" id="ARBA00022723"/>
    </source>
</evidence>
<dbReference type="CDD" id="cd01314">
    <property type="entry name" value="D-HYD"/>
    <property type="match status" value="1"/>
</dbReference>
<dbReference type="InterPro" id="IPR032466">
    <property type="entry name" value="Metal_Hydrolase"/>
</dbReference>
<dbReference type="AlphaFoldDB" id="A0A0H3J3E5"/>
<evidence type="ECO:0000313" key="10">
    <source>
        <dbReference type="Proteomes" id="UP000030905"/>
    </source>
</evidence>
<dbReference type="EMBL" id="JPGY02000001">
    <property type="protein sequence ID" value="KRU13572.1"/>
    <property type="molecule type" value="Genomic_DNA"/>
</dbReference>
<reference evidence="8 9" key="3">
    <citation type="journal article" name="Genome Announc.">
        <title>Improved Draft Genome Sequence of Clostridium pasteurianum Strain ATCC 6013 (DSM 525) Using a Hybrid Next-Generation Sequencing Approach.</title>
        <authorList>
            <person name="Pyne M.E."/>
            <person name="Utturkar S."/>
            <person name="Brown S.D."/>
            <person name="Moo-Young M."/>
            <person name="Chung D.A."/>
            <person name="Chou C.P."/>
        </authorList>
    </citation>
    <scope>NUCLEOTIDE SEQUENCE [LARGE SCALE GENOMIC DNA]</scope>
    <source>
        <strain evidence="8 9">ATCC 6013</strain>
    </source>
</reference>
<evidence type="ECO:0000256" key="5">
    <source>
        <dbReference type="PIRSR" id="PIRSR611778-50"/>
    </source>
</evidence>
<dbReference type="FunFam" id="3.20.20.140:FF:000076">
    <property type="entry name" value="Dihydropyrimidinase like 2"/>
    <property type="match status" value="1"/>
</dbReference>
<evidence type="ECO:0000256" key="1">
    <source>
        <dbReference type="ARBA" id="ARBA00001947"/>
    </source>
</evidence>
<dbReference type="GO" id="GO:0046872">
    <property type="term" value="F:metal ion binding"/>
    <property type="evidence" value="ECO:0007669"/>
    <property type="project" value="UniProtKB-KW"/>
</dbReference>
<keyword evidence="3" id="KW-0479">Metal-binding</keyword>
<dbReference type="GO" id="GO:0004157">
    <property type="term" value="F:dihydropyrimidinase activity"/>
    <property type="evidence" value="ECO:0007669"/>
    <property type="project" value="UniProtKB-EC"/>
</dbReference>
<dbReference type="SUPFAM" id="SSF51556">
    <property type="entry name" value="Metallo-dependent hydrolases"/>
    <property type="match status" value="1"/>
</dbReference>
<reference evidence="7 10" key="1">
    <citation type="journal article" date="2015" name="Genome Announc.">
        <title>Complete Genome Sequence of the Nitrogen-Fixing and Solvent-Producing Clostridium pasteurianum DSM 525.</title>
        <authorList>
            <person name="Poehlein A."/>
            <person name="Grosse-Honebrink A."/>
            <person name="Zhang Y."/>
            <person name="Minton N.P."/>
            <person name="Daniel R."/>
        </authorList>
    </citation>
    <scope>NUCLEOTIDE SEQUENCE [LARGE SCALE GENOMIC DNA]</scope>
    <source>
        <strain evidence="7">DSM 525</strain>
        <strain evidence="10">DSM 525 / ATCC 6013</strain>
    </source>
</reference>
<dbReference type="RefSeq" id="WP_003440863.1">
    <property type="nucleotide sequence ID" value="NZ_ANZB01000001.1"/>
</dbReference>
<dbReference type="InterPro" id="IPR050378">
    <property type="entry name" value="Metallo-dep_Hydrolases_sf"/>
</dbReference>
<accession>A0A0H3J3E5</accession>